<feature type="region of interest" description="Disordered" evidence="1">
    <location>
        <begin position="253"/>
        <end position="302"/>
    </location>
</feature>
<dbReference type="Proteomes" id="UP001551176">
    <property type="component" value="Unassembled WGS sequence"/>
</dbReference>
<keyword evidence="2" id="KW-1133">Transmembrane helix</keyword>
<keyword evidence="4" id="KW-1185">Reference proteome</keyword>
<keyword evidence="2" id="KW-0812">Transmembrane</keyword>
<feature type="transmembrane region" description="Helical" evidence="2">
    <location>
        <begin position="7"/>
        <end position="25"/>
    </location>
</feature>
<accession>A0ABV3BW86</accession>
<sequence>MAFIGVLMLYTGYIYTNAYFGYFHLDNFAMGFSPDELVIRSLRLATMPVLEILTVALLLPSVPRLLRFLRVPERYMGKAVELGRMTAKAHPAFIATGALLMALWSRVQPFAWVAPLLVATGVLLGRIRSAVPAGRPREPVWRFAASLMIAGLCLIWTTALVAEDLGSADARQDTQRLVGRVSVILLSTEPLSFAPPGPRVKDLGKGAHFRYRYTNLRLLIERDHRYYLLPTGWTRENSTYVIKDSDDIRIEIRSGTSTAPHQVTSGTPRPPDRISSLPFASADGPCGTAPPPPALAACGPVR</sequence>
<feature type="transmembrane region" description="Helical" evidence="2">
    <location>
        <begin position="45"/>
        <end position="66"/>
    </location>
</feature>
<keyword evidence="2" id="KW-0472">Membrane</keyword>
<evidence type="ECO:0000313" key="4">
    <source>
        <dbReference type="Proteomes" id="UP001551176"/>
    </source>
</evidence>
<comment type="caution">
    <text evidence="3">The sequence shown here is derived from an EMBL/GenBank/DDBJ whole genome shotgun (WGS) entry which is preliminary data.</text>
</comment>
<evidence type="ECO:0000313" key="3">
    <source>
        <dbReference type="EMBL" id="MEU6824827.1"/>
    </source>
</evidence>
<dbReference type="EMBL" id="JBEYXV010000017">
    <property type="protein sequence ID" value="MEU6824827.1"/>
    <property type="molecule type" value="Genomic_DNA"/>
</dbReference>
<protein>
    <submittedName>
        <fullName evidence="3">Uncharacterized protein</fullName>
    </submittedName>
</protein>
<evidence type="ECO:0000256" key="1">
    <source>
        <dbReference type="SAM" id="MobiDB-lite"/>
    </source>
</evidence>
<dbReference type="RefSeq" id="WP_359354506.1">
    <property type="nucleotide sequence ID" value="NZ_JBEYXV010000017.1"/>
</dbReference>
<evidence type="ECO:0000256" key="2">
    <source>
        <dbReference type="SAM" id="Phobius"/>
    </source>
</evidence>
<organism evidence="3 4">
    <name type="scientific">Streptomyces atriruber</name>
    <dbReference type="NCBI Taxonomy" id="545121"/>
    <lineage>
        <taxon>Bacteria</taxon>
        <taxon>Bacillati</taxon>
        <taxon>Actinomycetota</taxon>
        <taxon>Actinomycetes</taxon>
        <taxon>Kitasatosporales</taxon>
        <taxon>Streptomycetaceae</taxon>
        <taxon>Streptomyces</taxon>
    </lineage>
</organism>
<name>A0ABV3BW86_9ACTN</name>
<feature type="transmembrane region" description="Helical" evidence="2">
    <location>
        <begin position="140"/>
        <end position="162"/>
    </location>
</feature>
<proteinExistence type="predicted"/>
<feature type="transmembrane region" description="Helical" evidence="2">
    <location>
        <begin position="110"/>
        <end position="128"/>
    </location>
</feature>
<feature type="transmembrane region" description="Helical" evidence="2">
    <location>
        <begin position="87"/>
        <end position="104"/>
    </location>
</feature>
<gene>
    <name evidence="3" type="ORF">ABZ921_29715</name>
</gene>
<reference evidence="3 4" key="1">
    <citation type="submission" date="2024-06" db="EMBL/GenBank/DDBJ databases">
        <title>The Natural Products Discovery Center: Release of the First 8490 Sequenced Strains for Exploring Actinobacteria Biosynthetic Diversity.</title>
        <authorList>
            <person name="Kalkreuter E."/>
            <person name="Kautsar S.A."/>
            <person name="Yang D."/>
            <person name="Bader C.D."/>
            <person name="Teijaro C.N."/>
            <person name="Fluegel L."/>
            <person name="Davis C.M."/>
            <person name="Simpson J.R."/>
            <person name="Lauterbach L."/>
            <person name="Steele A.D."/>
            <person name="Gui C."/>
            <person name="Meng S."/>
            <person name="Li G."/>
            <person name="Viehrig K."/>
            <person name="Ye F."/>
            <person name="Su P."/>
            <person name="Kiefer A.F."/>
            <person name="Nichols A."/>
            <person name="Cepeda A.J."/>
            <person name="Yan W."/>
            <person name="Fan B."/>
            <person name="Jiang Y."/>
            <person name="Adhikari A."/>
            <person name="Zheng C.-J."/>
            <person name="Schuster L."/>
            <person name="Cowan T.M."/>
            <person name="Smanski M.J."/>
            <person name="Chevrette M.G."/>
            <person name="De Carvalho L.P.S."/>
            <person name="Shen B."/>
        </authorList>
    </citation>
    <scope>NUCLEOTIDE SEQUENCE [LARGE SCALE GENOMIC DNA]</scope>
    <source>
        <strain evidence="3 4">NPDC046838</strain>
    </source>
</reference>
<feature type="compositionally biased region" description="Polar residues" evidence="1">
    <location>
        <begin position="254"/>
        <end position="267"/>
    </location>
</feature>